<dbReference type="OrthoDB" id="1137593at2"/>
<dbReference type="GO" id="GO:0016887">
    <property type="term" value="F:ATP hydrolysis activity"/>
    <property type="evidence" value="ECO:0007669"/>
    <property type="project" value="InterPro"/>
</dbReference>
<dbReference type="CDD" id="cd06170">
    <property type="entry name" value="LuxR_C_like"/>
    <property type="match status" value="1"/>
</dbReference>
<dbReference type="InterPro" id="IPR041617">
    <property type="entry name" value="TPR_MalT"/>
</dbReference>
<dbReference type="Pfam" id="PF25873">
    <property type="entry name" value="WHD_MalT"/>
    <property type="match status" value="1"/>
</dbReference>
<dbReference type="GO" id="GO:0006355">
    <property type="term" value="P:regulation of DNA-templated transcription"/>
    <property type="evidence" value="ECO:0007669"/>
    <property type="project" value="InterPro"/>
</dbReference>
<gene>
    <name evidence="5" type="ORF">A9Q02_10485</name>
</gene>
<dbReference type="InterPro" id="IPR000792">
    <property type="entry name" value="Tscrpt_reg_LuxR_C"/>
</dbReference>
<dbReference type="RefSeq" id="WP_097651195.1">
    <property type="nucleotide sequence ID" value="NZ_LYXE01000050.1"/>
</dbReference>
<comment type="caution">
    <text evidence="5">The sequence shown here is derived from an EMBL/GenBank/DDBJ whole genome shotgun (WGS) entry which is preliminary data.</text>
</comment>
<dbReference type="EMBL" id="LYXE01000050">
    <property type="protein sequence ID" value="PDW00238.1"/>
    <property type="molecule type" value="Genomic_DNA"/>
</dbReference>
<name>A0A2H3LCM2_9CHLR</name>
<reference evidence="5 6" key="1">
    <citation type="submission" date="2016-05" db="EMBL/GenBank/DDBJ databases">
        <authorList>
            <person name="Lavstsen T."/>
            <person name="Jespersen J.S."/>
        </authorList>
    </citation>
    <scope>NUCLEOTIDE SEQUENCE [LARGE SCALE GENOMIC DNA]</scope>
    <source>
        <strain evidence="5 6">B7-9</strain>
    </source>
</reference>
<evidence type="ECO:0000256" key="2">
    <source>
        <dbReference type="ARBA" id="ARBA00023125"/>
    </source>
</evidence>
<keyword evidence="2" id="KW-0238">DNA-binding</keyword>
<dbReference type="Gene3D" id="1.25.40.10">
    <property type="entry name" value="Tetratricopeptide repeat domain"/>
    <property type="match status" value="1"/>
</dbReference>
<dbReference type="SUPFAM" id="SSF48452">
    <property type="entry name" value="TPR-like"/>
    <property type="match status" value="1"/>
</dbReference>
<evidence type="ECO:0000313" key="5">
    <source>
        <dbReference type="EMBL" id="PDW00238.1"/>
    </source>
</evidence>
<accession>A0A2H3LCM2</accession>
<evidence type="ECO:0000256" key="1">
    <source>
        <dbReference type="ARBA" id="ARBA00023015"/>
    </source>
</evidence>
<dbReference type="Gene3D" id="1.10.10.10">
    <property type="entry name" value="Winged helix-like DNA-binding domain superfamily/Winged helix DNA-binding domain"/>
    <property type="match status" value="1"/>
</dbReference>
<dbReference type="PANTHER" id="PTHR44688:SF16">
    <property type="entry name" value="DNA-BINDING TRANSCRIPTIONAL ACTIVATOR DEVR_DOSR"/>
    <property type="match status" value="1"/>
</dbReference>
<dbReference type="SMART" id="SM00421">
    <property type="entry name" value="HTH_LUXR"/>
    <property type="match status" value="1"/>
</dbReference>
<feature type="domain" description="HTH luxR-type" evidence="4">
    <location>
        <begin position="839"/>
        <end position="904"/>
    </location>
</feature>
<dbReference type="Pfam" id="PF17874">
    <property type="entry name" value="TPR_MalT"/>
    <property type="match status" value="1"/>
</dbReference>
<protein>
    <recommendedName>
        <fullName evidence="4">HTH luxR-type domain-containing protein</fullName>
    </recommendedName>
</protein>
<keyword evidence="1" id="KW-0805">Transcription regulation</keyword>
<evidence type="ECO:0000313" key="6">
    <source>
        <dbReference type="Proteomes" id="UP000220922"/>
    </source>
</evidence>
<dbReference type="PRINTS" id="PR00038">
    <property type="entry name" value="HTHLUXR"/>
</dbReference>
<keyword evidence="3" id="KW-0804">Transcription</keyword>
<evidence type="ECO:0000259" key="4">
    <source>
        <dbReference type="PROSITE" id="PS50043"/>
    </source>
</evidence>
<dbReference type="Gene3D" id="3.40.50.300">
    <property type="entry name" value="P-loop containing nucleotide triphosphate hydrolases"/>
    <property type="match status" value="1"/>
</dbReference>
<dbReference type="Pfam" id="PF00196">
    <property type="entry name" value="GerE"/>
    <property type="match status" value="1"/>
</dbReference>
<dbReference type="Pfam" id="PF13191">
    <property type="entry name" value="AAA_16"/>
    <property type="match status" value="1"/>
</dbReference>
<dbReference type="InterPro" id="IPR041664">
    <property type="entry name" value="AAA_16"/>
</dbReference>
<evidence type="ECO:0000256" key="3">
    <source>
        <dbReference type="ARBA" id="ARBA00023163"/>
    </source>
</evidence>
<dbReference type="InterPro" id="IPR016032">
    <property type="entry name" value="Sig_transdc_resp-reg_C-effctor"/>
</dbReference>
<dbReference type="SUPFAM" id="SSF52540">
    <property type="entry name" value="P-loop containing nucleoside triphosphate hydrolases"/>
    <property type="match status" value="1"/>
</dbReference>
<dbReference type="InterPro" id="IPR027417">
    <property type="entry name" value="P-loop_NTPase"/>
</dbReference>
<dbReference type="InterPro" id="IPR036388">
    <property type="entry name" value="WH-like_DNA-bd_sf"/>
</dbReference>
<keyword evidence="6" id="KW-1185">Reference proteome</keyword>
<organism evidence="5 6">
    <name type="scientific">Candidatus Chloroploca asiatica</name>
    <dbReference type="NCBI Taxonomy" id="1506545"/>
    <lineage>
        <taxon>Bacteria</taxon>
        <taxon>Bacillati</taxon>
        <taxon>Chloroflexota</taxon>
        <taxon>Chloroflexia</taxon>
        <taxon>Chloroflexales</taxon>
        <taxon>Chloroflexineae</taxon>
        <taxon>Oscillochloridaceae</taxon>
        <taxon>Candidatus Chloroploca</taxon>
    </lineage>
</organism>
<sequence length="906" mass="97042">MALDTIVQTKLHIPAVPHSYVARARLLVQLESAQHARLTLITAPAGSGKTTLASSWAHQQADAVVWLGLDPTDNDPARFWSYVLHALHGLDPTGVAPLLAALRSPQPSPIEAILAALLNALAARPAPLAIVLDDYHTIETPAIHRALTWLIDHLPPQVHLLIASRADPPLPLGRWRVRGQLCELRAHDLRFTHTEAATFLTDAMGLALGPAEVAALDDRVEGWAAGLQLAALALRGHADPIARIAVFSGRHAYVLAYLVDDVLAGQPEYVQHFLLCTAILDQMSAPLCDAVLGAVVSNASAAIPTSRFTLDYLRECNLFLVPLDDEGNWFRYHHLFRDVLRHRLRQTNPAHIPELHCRAAAWFAAQGLIDAAIQHALAAGDHLLAARWIERAVDVALRSGDIAPLRGWLATLPEALVRARPQLAVGQLWLLFITGQEDLVPTWIDALAAALTAEPDGDAVRSAEDQARLRAELAALRAQQAIHMGELDEAVAQCRAGLSIAPSGALRTRGALELLQGTVIRLMGDFTAAVAHFTAARRLAEQGGEELLLLHVAESLANLAEIRGQLAAMVTEYARMRRLTVDASGQPMPLAGMALIGMGKVARERNDLEAAAALLAEGIDIARRSAISGVAIDGLMVLALVEIAKGNQAGAALHLQEAAALAERWHSAMVEARVAVFRARLALAAGNVKDAVRWAITTSEQPAASYSDQGEIEQLTLVRVWIAQGRTRQARTLLTRLEQSARAGLRHGRLIEILALRALVAQAVGDDATASATLAEALALGQAEGYVRVFADEGVAMGNLVRRVAAQRGGGQAFGLRADYLAAVQEACTGPQSPPVTTNEQLVEPLSVREQEVLALIAAGCSNREIADCLIISVATVRKHVENIHGKLGVQSRTQAAARAREFGLA</sequence>
<proteinExistence type="predicted"/>
<dbReference type="Proteomes" id="UP000220922">
    <property type="component" value="Unassembled WGS sequence"/>
</dbReference>
<dbReference type="SUPFAM" id="SSF46894">
    <property type="entry name" value="C-terminal effector domain of the bipartite response regulators"/>
    <property type="match status" value="1"/>
</dbReference>
<dbReference type="PANTHER" id="PTHR44688">
    <property type="entry name" value="DNA-BINDING TRANSCRIPTIONAL ACTIVATOR DEVR_DOSR"/>
    <property type="match status" value="1"/>
</dbReference>
<dbReference type="PROSITE" id="PS50043">
    <property type="entry name" value="HTH_LUXR_2"/>
    <property type="match status" value="1"/>
</dbReference>
<dbReference type="AlphaFoldDB" id="A0A2H3LCM2"/>
<dbReference type="InterPro" id="IPR011990">
    <property type="entry name" value="TPR-like_helical_dom_sf"/>
</dbReference>
<dbReference type="GO" id="GO:0003677">
    <property type="term" value="F:DNA binding"/>
    <property type="evidence" value="ECO:0007669"/>
    <property type="project" value="UniProtKB-KW"/>
</dbReference>
<dbReference type="PROSITE" id="PS00622">
    <property type="entry name" value="HTH_LUXR_1"/>
    <property type="match status" value="1"/>
</dbReference>
<dbReference type="InterPro" id="IPR059106">
    <property type="entry name" value="WHD_MalT"/>
</dbReference>